<dbReference type="FunFam" id="3.90.1200.10:FF:000018">
    <property type="entry name" value="Fructosamine-3-kinase, putative"/>
    <property type="match status" value="1"/>
</dbReference>
<accession>F0UJW9</accession>
<dbReference type="GO" id="GO:0102193">
    <property type="term" value="F:protein-ribulosamine 3-kinase activity"/>
    <property type="evidence" value="ECO:0007669"/>
    <property type="project" value="UniProtKB-EC"/>
</dbReference>
<dbReference type="InterPro" id="IPR011009">
    <property type="entry name" value="Kinase-like_dom_sf"/>
</dbReference>
<evidence type="ECO:0000256" key="1">
    <source>
        <dbReference type="ARBA" id="ARBA00011961"/>
    </source>
</evidence>
<dbReference type="Gene3D" id="3.90.1200.10">
    <property type="match status" value="1"/>
</dbReference>
<dbReference type="SUPFAM" id="SSF56112">
    <property type="entry name" value="Protein kinase-like (PK-like)"/>
    <property type="match status" value="1"/>
</dbReference>
<dbReference type="PANTHER" id="PTHR12149:SF8">
    <property type="entry name" value="PROTEIN-RIBULOSAMINE 3-KINASE"/>
    <property type="match status" value="1"/>
</dbReference>
<evidence type="ECO:0000256" key="2">
    <source>
        <dbReference type="ARBA" id="ARBA00048655"/>
    </source>
</evidence>
<dbReference type="InterPro" id="IPR016477">
    <property type="entry name" value="Fructo-/Ketosamine-3-kinase"/>
</dbReference>
<feature type="compositionally biased region" description="Low complexity" evidence="3">
    <location>
        <begin position="409"/>
        <end position="424"/>
    </location>
</feature>
<dbReference type="Pfam" id="PF03881">
    <property type="entry name" value="Fructosamin_kin"/>
    <property type="match status" value="1"/>
</dbReference>
<keyword evidence="4" id="KW-0808">Transferase</keyword>
<dbReference type="AlphaFoldDB" id="F0UJW9"/>
<dbReference type="VEuPathDB" id="FungiDB:I7I53_05721"/>
<dbReference type="OrthoDB" id="5772781at2759"/>
<comment type="catalytic activity">
    <reaction evidence="2">
        <text>N(6)-D-ribulosyl-L-lysyl-[protein] + ATP = N(6)-(3-O-phospho-D-ribulosyl)-L-lysyl-[protein] + ADP + H(+)</text>
        <dbReference type="Rhea" id="RHEA:48432"/>
        <dbReference type="Rhea" id="RHEA-COMP:12103"/>
        <dbReference type="Rhea" id="RHEA-COMP:12104"/>
        <dbReference type="ChEBI" id="CHEBI:15378"/>
        <dbReference type="ChEBI" id="CHEBI:30616"/>
        <dbReference type="ChEBI" id="CHEBI:90418"/>
        <dbReference type="ChEBI" id="CHEBI:90420"/>
        <dbReference type="ChEBI" id="CHEBI:456216"/>
        <dbReference type="EC" id="2.7.1.172"/>
    </reaction>
    <physiologicalReaction direction="left-to-right" evidence="2">
        <dbReference type="Rhea" id="RHEA:48433"/>
    </physiologicalReaction>
</comment>
<dbReference type="PANTHER" id="PTHR12149">
    <property type="entry name" value="FRUCTOSAMINE 3 KINASE-RELATED PROTEIN"/>
    <property type="match status" value="1"/>
</dbReference>
<evidence type="ECO:0000256" key="3">
    <source>
        <dbReference type="SAM" id="MobiDB-lite"/>
    </source>
</evidence>
<dbReference type="EMBL" id="DS990639">
    <property type="protein sequence ID" value="EGC46657.1"/>
    <property type="molecule type" value="Genomic_DNA"/>
</dbReference>
<dbReference type="Proteomes" id="UP000008142">
    <property type="component" value="Unassembled WGS sequence"/>
</dbReference>
<dbReference type="EC" id="2.7.1.172" evidence="1"/>
<gene>
    <name evidence="4" type="ORF">HCEG_05872</name>
</gene>
<reference evidence="5" key="1">
    <citation type="submission" date="2008-07" db="EMBL/GenBank/DDBJ databases">
        <title>Annotation of Ajellomyces capsulatus strain H88.</title>
        <authorList>
            <person name="Champion M."/>
            <person name="Cuomo C."/>
            <person name="Ma L.-J."/>
            <person name="Henn M.R."/>
            <person name="Sil A."/>
            <person name="Goldman B."/>
            <person name="Young S.K."/>
            <person name="Kodira C.D."/>
            <person name="Zeng Q."/>
            <person name="Koehrsen M."/>
            <person name="Alvarado L."/>
            <person name="Berlin A."/>
            <person name="Borenstein D."/>
            <person name="Chen Z."/>
            <person name="Engels R."/>
            <person name="Freedman E."/>
            <person name="Gellesch M."/>
            <person name="Goldberg J."/>
            <person name="Griggs A."/>
            <person name="Gujja S."/>
            <person name="Heiman D."/>
            <person name="Hepburn T."/>
            <person name="Howarth C."/>
            <person name="Jen D."/>
            <person name="Larson L."/>
            <person name="Lewis B."/>
            <person name="Mehta T."/>
            <person name="Park D."/>
            <person name="Pearson M."/>
            <person name="Roberts A."/>
            <person name="Saif S."/>
            <person name="Shea T."/>
            <person name="Shenoy N."/>
            <person name="Sisk P."/>
            <person name="Stolte C."/>
            <person name="Sykes S."/>
            <person name="Walk T."/>
            <person name="White J."/>
            <person name="Yandava C."/>
            <person name="Klein B."/>
            <person name="McEwen J.G."/>
            <person name="Puccia R."/>
            <person name="Goldman G.H."/>
            <person name="Felipe M.S."/>
            <person name="Nino-Vega G."/>
            <person name="San-Blas G."/>
            <person name="Taylor J."/>
            <person name="Mendoza L."/>
            <person name="Galagan J."/>
            <person name="Nusbaum C."/>
            <person name="Birren B."/>
        </authorList>
    </citation>
    <scope>NUCLEOTIDE SEQUENCE [LARGE SCALE GENOMIC DNA]</scope>
    <source>
        <strain evidence="5">H88</strain>
    </source>
</reference>
<feature type="region of interest" description="Disordered" evidence="3">
    <location>
        <begin position="393"/>
        <end position="424"/>
    </location>
</feature>
<evidence type="ECO:0000313" key="4">
    <source>
        <dbReference type="EMBL" id="EGC46657.1"/>
    </source>
</evidence>
<evidence type="ECO:0000313" key="5">
    <source>
        <dbReference type="Proteomes" id="UP000008142"/>
    </source>
</evidence>
<dbReference type="Pfam" id="PF23151">
    <property type="entry name" value="NuiA_2"/>
    <property type="match status" value="1"/>
</dbReference>
<name>F0UJW9_AJEC8</name>
<organism evidence="5">
    <name type="scientific">Ajellomyces capsulatus (strain H88)</name>
    <name type="common">Darling's disease fungus</name>
    <name type="synonym">Histoplasma capsulatum</name>
    <dbReference type="NCBI Taxonomy" id="544711"/>
    <lineage>
        <taxon>Eukaryota</taxon>
        <taxon>Fungi</taxon>
        <taxon>Dikarya</taxon>
        <taxon>Ascomycota</taxon>
        <taxon>Pezizomycotina</taxon>
        <taxon>Eurotiomycetes</taxon>
        <taxon>Eurotiomycetidae</taxon>
        <taxon>Onygenales</taxon>
        <taxon>Ajellomycetaceae</taxon>
        <taxon>Histoplasma</taxon>
    </lineage>
</organism>
<proteinExistence type="predicted"/>
<protein>
    <recommendedName>
        <fullName evidence="1">protein-ribulosamine 3-kinase</fullName>
        <ecNumber evidence="1">2.7.1.172</ecNumber>
    </recommendedName>
</protein>
<dbReference type="OMA" id="YYISDAD"/>
<dbReference type="InterPro" id="IPR056539">
    <property type="entry name" value="NuiA-like"/>
</dbReference>
<sequence length="619" mass="67351">MKLDQAVIDLLHLDAANTTVSRVGGGCSSASSAKISTKLADGTEKHFFMKTATGEAGRVMVQGEDASLKAIHAVVPTLCPQSFGWGALSSSSPSSPPTYFLVVDFLEPSSPSNTISRRQEQNLPRKSLAEKLAQLHTTPAPVPDGYSTPQFGFPVSTCCGDTAQDNSYKSSWASFFAENRLRFILQRAEAANGRPDGELRRLVERTIAQVVPRLLGDEHMNGGRGVVPVVVHGDLWSGNAGSGSLAGRRVEKVIFDPSAFYGHSEYELGIMRMFGGFGGGFLEEYHHLCPKTQPVEEYNDRISLYEFAPIDIRKREMKNQLFGISRARFYFIHHCVRVKGGPNQRGQFSTPAVPLGSSFSQQLHHLTTNTTTPRIIGRSHHISLLSPTYCNRSRGLNNNHGPPAKLRSSFHPSSSSTPTTTTTMSSDDAYAAFLEKANESPFKNTPLTAAQQQEEHLQTKRIDSNVSVPTVLSDVEIYYTSETDELFEPVALHWSGAMESRWPDVDEFQSLILPSTDTRATSVSATAAAEAADIQTSILSPSAFDPNNHYATVTNAVMIATGAGNGAGDGNEFDMKLAEAKVKVYRVQMSCARVEYWVVGLDRHGEGTIVGLRAKAAES</sequence>
<dbReference type="HOGENOM" id="CLU_441417_0_0_1"/>